<feature type="transmembrane region" description="Helical" evidence="3">
    <location>
        <begin position="20"/>
        <end position="40"/>
    </location>
</feature>
<sequence>MTALLKILSVLLKLKLLSPMGWFYLIRAIYKSGINLMVILHFADKVYGSATAVVDEQETLSYRQLTIDTEQLAVYLQQNYQVKQGSKVAIICNNQINLVKAIFASAQLGAHIYLLHAEMSTEQWEQTSQQLSFDLIICDDEKCPIIMSASYVQEAIAQGESHSRLILSTNDMNILKKESHLKTATLKRSFGSKLIVLTGGTTGIAKTVAHQPSIMHYIYPFFAFITRLQLTKYKHAYIATPIYHGYGLAMLLLLLFMGKKIVLQKKFQADIACKLIEAHEVEFISVVPTMITKMLQTSEASLFTVRCMASGGAELPVTLVEKVQQLFGAILYNLYGTSESGTVMIATPEDLHYSPATIGKPMYGAHIQIQNDHGEEVDDKQIGQLFIKSRWSKYSDRKRWIATGDLGYRDTAGHYFLCGRIDDQIVSGGENVYPFDVEQQLLAHSDVVGVAVIGVYDEIFGQRLRAYVELTPSSTVTEKELLVWLRSKLARYQLPRDIVIMEQLPYTALGKMDKKKLRKDSV</sequence>
<dbReference type="Gene3D" id="3.30.300.30">
    <property type="match status" value="1"/>
</dbReference>
<dbReference type="SUPFAM" id="SSF56801">
    <property type="entry name" value="Acetyl-CoA synthetase-like"/>
    <property type="match status" value="1"/>
</dbReference>
<accession>A0ABW4YES9</accession>
<feature type="domain" description="AMP-dependent synthetase/ligase" evidence="4">
    <location>
        <begin position="46"/>
        <end position="390"/>
    </location>
</feature>
<feature type="domain" description="AMP-binding enzyme C-terminal" evidence="5">
    <location>
        <begin position="437"/>
        <end position="511"/>
    </location>
</feature>
<keyword evidence="7" id="KW-1185">Reference proteome</keyword>
<feature type="transmembrane region" description="Helical" evidence="3">
    <location>
        <begin position="236"/>
        <end position="256"/>
    </location>
</feature>
<name>A0ABW4YES9_9BACL</name>
<evidence type="ECO:0000313" key="7">
    <source>
        <dbReference type="Proteomes" id="UP001597362"/>
    </source>
</evidence>
<dbReference type="RefSeq" id="WP_377769194.1">
    <property type="nucleotide sequence ID" value="NZ_JBHUHO010000002.1"/>
</dbReference>
<dbReference type="PANTHER" id="PTHR43201">
    <property type="entry name" value="ACYL-COA SYNTHETASE"/>
    <property type="match status" value="1"/>
</dbReference>
<evidence type="ECO:0000256" key="1">
    <source>
        <dbReference type="ARBA" id="ARBA00006432"/>
    </source>
</evidence>
<evidence type="ECO:0000256" key="3">
    <source>
        <dbReference type="SAM" id="Phobius"/>
    </source>
</evidence>
<proteinExistence type="inferred from homology"/>
<protein>
    <submittedName>
        <fullName evidence="6">Class I adenylate-forming enzyme family protein</fullName>
    </submittedName>
</protein>
<dbReference type="InterPro" id="IPR042099">
    <property type="entry name" value="ANL_N_sf"/>
</dbReference>
<dbReference type="InterPro" id="IPR025110">
    <property type="entry name" value="AMP-bd_C"/>
</dbReference>
<keyword evidence="2" id="KW-0436">Ligase</keyword>
<keyword evidence="3" id="KW-1133">Transmembrane helix</keyword>
<keyword evidence="3" id="KW-0472">Membrane</keyword>
<evidence type="ECO:0000313" key="6">
    <source>
        <dbReference type="EMBL" id="MFD2114220.1"/>
    </source>
</evidence>
<dbReference type="EMBL" id="JBHUHO010000002">
    <property type="protein sequence ID" value="MFD2114220.1"/>
    <property type="molecule type" value="Genomic_DNA"/>
</dbReference>
<dbReference type="Proteomes" id="UP001597362">
    <property type="component" value="Unassembled WGS sequence"/>
</dbReference>
<gene>
    <name evidence="6" type="ORF">ACFSJH_00425</name>
</gene>
<organism evidence="6 7">
    <name type="scientific">Paenibacillus yanchengensis</name>
    <dbReference type="NCBI Taxonomy" id="2035833"/>
    <lineage>
        <taxon>Bacteria</taxon>
        <taxon>Bacillati</taxon>
        <taxon>Bacillota</taxon>
        <taxon>Bacilli</taxon>
        <taxon>Bacillales</taxon>
        <taxon>Paenibacillaceae</taxon>
        <taxon>Paenibacillus</taxon>
    </lineage>
</organism>
<dbReference type="CDD" id="cd04433">
    <property type="entry name" value="AFD_class_I"/>
    <property type="match status" value="1"/>
</dbReference>
<dbReference type="Gene3D" id="3.40.50.12780">
    <property type="entry name" value="N-terminal domain of ligase-like"/>
    <property type="match status" value="1"/>
</dbReference>
<dbReference type="InterPro" id="IPR045851">
    <property type="entry name" value="AMP-bd_C_sf"/>
</dbReference>
<evidence type="ECO:0000256" key="2">
    <source>
        <dbReference type="ARBA" id="ARBA00022598"/>
    </source>
</evidence>
<evidence type="ECO:0000259" key="5">
    <source>
        <dbReference type="Pfam" id="PF13193"/>
    </source>
</evidence>
<dbReference type="Pfam" id="PF00501">
    <property type="entry name" value="AMP-binding"/>
    <property type="match status" value="1"/>
</dbReference>
<evidence type="ECO:0000259" key="4">
    <source>
        <dbReference type="Pfam" id="PF00501"/>
    </source>
</evidence>
<dbReference type="PANTHER" id="PTHR43201:SF5">
    <property type="entry name" value="MEDIUM-CHAIN ACYL-COA LIGASE ACSF2, MITOCHONDRIAL"/>
    <property type="match status" value="1"/>
</dbReference>
<comment type="similarity">
    <text evidence="1">Belongs to the ATP-dependent AMP-binding enzyme family.</text>
</comment>
<dbReference type="InterPro" id="IPR000873">
    <property type="entry name" value="AMP-dep_synth/lig_dom"/>
</dbReference>
<comment type="caution">
    <text evidence="6">The sequence shown here is derived from an EMBL/GenBank/DDBJ whole genome shotgun (WGS) entry which is preliminary data.</text>
</comment>
<keyword evidence="3" id="KW-0812">Transmembrane</keyword>
<dbReference type="Pfam" id="PF13193">
    <property type="entry name" value="AMP-binding_C"/>
    <property type="match status" value="1"/>
</dbReference>
<reference evidence="7" key="1">
    <citation type="journal article" date="2019" name="Int. J. Syst. Evol. Microbiol.">
        <title>The Global Catalogue of Microorganisms (GCM) 10K type strain sequencing project: providing services to taxonomists for standard genome sequencing and annotation.</title>
        <authorList>
            <consortium name="The Broad Institute Genomics Platform"/>
            <consortium name="The Broad Institute Genome Sequencing Center for Infectious Disease"/>
            <person name="Wu L."/>
            <person name="Ma J."/>
        </authorList>
    </citation>
    <scope>NUCLEOTIDE SEQUENCE [LARGE SCALE GENOMIC DNA]</scope>
    <source>
        <strain evidence="7">GH52</strain>
    </source>
</reference>